<evidence type="ECO:0000256" key="3">
    <source>
        <dbReference type="SAM" id="MobiDB-lite"/>
    </source>
</evidence>
<dbReference type="Pfam" id="PF00089">
    <property type="entry name" value="Trypsin"/>
    <property type="match status" value="1"/>
</dbReference>
<dbReference type="InterPro" id="IPR033116">
    <property type="entry name" value="TRYPSIN_SER"/>
</dbReference>
<dbReference type="GO" id="GO:0004252">
    <property type="term" value="F:serine-type endopeptidase activity"/>
    <property type="evidence" value="ECO:0007669"/>
    <property type="project" value="InterPro"/>
</dbReference>
<dbReference type="SUPFAM" id="SSF50494">
    <property type="entry name" value="Trypsin-like serine proteases"/>
    <property type="match status" value="1"/>
</dbReference>
<keyword evidence="1" id="KW-1015">Disulfide bond</keyword>
<feature type="region of interest" description="Disordered" evidence="3">
    <location>
        <begin position="30"/>
        <end position="52"/>
    </location>
</feature>
<dbReference type="SMART" id="SM00020">
    <property type="entry name" value="Tryp_SPc"/>
    <property type="match status" value="1"/>
</dbReference>
<dbReference type="PROSITE" id="PS00134">
    <property type="entry name" value="TRYPSIN_HIS"/>
    <property type="match status" value="1"/>
</dbReference>
<proteinExistence type="predicted"/>
<reference evidence="5 6" key="1">
    <citation type="submission" date="2022-05" db="EMBL/GenBank/DDBJ databases">
        <authorList>
            <consortium name="Genoscope - CEA"/>
            <person name="William W."/>
        </authorList>
    </citation>
    <scope>NUCLEOTIDE SEQUENCE [LARGE SCALE GENOMIC DNA]</scope>
</reference>
<dbReference type="Proteomes" id="UP001159428">
    <property type="component" value="Unassembled WGS sequence"/>
</dbReference>
<dbReference type="GO" id="GO:0006508">
    <property type="term" value="P:proteolysis"/>
    <property type="evidence" value="ECO:0007669"/>
    <property type="project" value="UniProtKB-KW"/>
</dbReference>
<evidence type="ECO:0000259" key="4">
    <source>
        <dbReference type="PROSITE" id="PS50240"/>
    </source>
</evidence>
<organism evidence="5 6">
    <name type="scientific">Pocillopora meandrina</name>
    <dbReference type="NCBI Taxonomy" id="46732"/>
    <lineage>
        <taxon>Eukaryota</taxon>
        <taxon>Metazoa</taxon>
        <taxon>Cnidaria</taxon>
        <taxon>Anthozoa</taxon>
        <taxon>Hexacorallia</taxon>
        <taxon>Scleractinia</taxon>
        <taxon>Astrocoeniina</taxon>
        <taxon>Pocilloporidae</taxon>
        <taxon>Pocillopora</taxon>
    </lineage>
</organism>
<sequence>FQLWKTYSLLGNIMLNDVNADLTMAADVQEDEFGSTPQSDTPERQELPQSFQNAGYRSAISSPLFRRIINGAHALHPAAWPWLASLRTLHHGHFCGGSLISPEWVLTAAHCFFDPHTHQPSINLQTMQVFLGAKGHNQPGMHFGVAQLVLHPQYRPFLQAGPFDIALIRLAGRVTNIPPVPLPNNNPTEPSLTAKCMAAGWGRHIPGPNRLTPPVLQQAPMPLQDPRRCGMSIANINFQLCAGGTGTSTCQGDSGGPLFCEDRGRFALQGITSFGHSFCISDRSSVYTRVSFFVGWIRGIMAGPRPGPGVPHPFIPRFPVPGTVF</sequence>
<feature type="domain" description="Peptidase S1" evidence="4">
    <location>
        <begin position="68"/>
        <end position="302"/>
    </location>
</feature>
<dbReference type="AlphaFoldDB" id="A0AAU9XHI1"/>
<dbReference type="PRINTS" id="PR00722">
    <property type="entry name" value="CHYMOTRYPSIN"/>
</dbReference>
<keyword evidence="6" id="KW-1185">Reference proteome</keyword>
<dbReference type="InterPro" id="IPR043504">
    <property type="entry name" value="Peptidase_S1_PA_chymotrypsin"/>
</dbReference>
<keyword evidence="2" id="KW-0645">Protease</keyword>
<dbReference type="InterPro" id="IPR009003">
    <property type="entry name" value="Peptidase_S1_PA"/>
</dbReference>
<evidence type="ECO:0000313" key="5">
    <source>
        <dbReference type="EMBL" id="CAH3147757.1"/>
    </source>
</evidence>
<dbReference type="CDD" id="cd00190">
    <property type="entry name" value="Tryp_SPc"/>
    <property type="match status" value="1"/>
</dbReference>
<dbReference type="InterPro" id="IPR018114">
    <property type="entry name" value="TRYPSIN_HIS"/>
</dbReference>
<dbReference type="FunFam" id="2.40.10.10:FF:000068">
    <property type="entry name" value="transmembrane protease serine 2"/>
    <property type="match status" value="1"/>
</dbReference>
<keyword evidence="2" id="KW-0378">Hydrolase</keyword>
<protein>
    <recommendedName>
        <fullName evidence="4">Peptidase S1 domain-containing protein</fullName>
    </recommendedName>
</protein>
<dbReference type="InterPro" id="IPR001254">
    <property type="entry name" value="Trypsin_dom"/>
</dbReference>
<name>A0AAU9XHI1_9CNID</name>
<dbReference type="InterPro" id="IPR001314">
    <property type="entry name" value="Peptidase_S1A"/>
</dbReference>
<dbReference type="PROSITE" id="PS50240">
    <property type="entry name" value="TRYPSIN_DOM"/>
    <property type="match status" value="1"/>
</dbReference>
<keyword evidence="2" id="KW-0720">Serine protease</keyword>
<accession>A0AAU9XHI1</accession>
<dbReference type="PANTHER" id="PTHR24252">
    <property type="entry name" value="ACROSIN-RELATED"/>
    <property type="match status" value="1"/>
</dbReference>
<evidence type="ECO:0000313" key="6">
    <source>
        <dbReference type="Proteomes" id="UP001159428"/>
    </source>
</evidence>
<evidence type="ECO:0000256" key="2">
    <source>
        <dbReference type="RuleBase" id="RU363034"/>
    </source>
</evidence>
<dbReference type="EMBL" id="CALNXJ010000043">
    <property type="protein sequence ID" value="CAH3147757.1"/>
    <property type="molecule type" value="Genomic_DNA"/>
</dbReference>
<comment type="caution">
    <text evidence="5">The sequence shown here is derived from an EMBL/GenBank/DDBJ whole genome shotgun (WGS) entry which is preliminary data.</text>
</comment>
<feature type="non-terminal residue" evidence="5">
    <location>
        <position position="1"/>
    </location>
</feature>
<dbReference type="PROSITE" id="PS00135">
    <property type="entry name" value="TRYPSIN_SER"/>
    <property type="match status" value="1"/>
</dbReference>
<dbReference type="Gene3D" id="2.40.10.10">
    <property type="entry name" value="Trypsin-like serine proteases"/>
    <property type="match status" value="1"/>
</dbReference>
<evidence type="ECO:0000256" key="1">
    <source>
        <dbReference type="ARBA" id="ARBA00023157"/>
    </source>
</evidence>
<gene>
    <name evidence="5" type="ORF">PMEA_00023618</name>
</gene>
<dbReference type="PANTHER" id="PTHR24252:SF7">
    <property type="entry name" value="HYALIN"/>
    <property type="match status" value="1"/>
</dbReference>